<gene>
    <name evidence="2" type="ORF">RND81_07G137300</name>
</gene>
<dbReference type="Proteomes" id="UP001443914">
    <property type="component" value="Unassembled WGS sequence"/>
</dbReference>
<dbReference type="AlphaFoldDB" id="A0AAW1JTS8"/>
<evidence type="ECO:0000256" key="1">
    <source>
        <dbReference type="SAM" id="SignalP"/>
    </source>
</evidence>
<reference evidence="2" key="1">
    <citation type="submission" date="2024-03" db="EMBL/GenBank/DDBJ databases">
        <title>WGS assembly of Saponaria officinalis var. Norfolk2.</title>
        <authorList>
            <person name="Jenkins J."/>
            <person name="Shu S."/>
            <person name="Grimwood J."/>
            <person name="Barry K."/>
            <person name="Goodstein D."/>
            <person name="Schmutz J."/>
            <person name="Leebens-Mack J."/>
            <person name="Osbourn A."/>
        </authorList>
    </citation>
    <scope>NUCLEOTIDE SEQUENCE [LARGE SCALE GENOMIC DNA]</scope>
    <source>
        <strain evidence="2">JIC</strain>
    </source>
</reference>
<evidence type="ECO:0000313" key="2">
    <source>
        <dbReference type="EMBL" id="KAK9706588.1"/>
    </source>
</evidence>
<evidence type="ECO:0000313" key="3">
    <source>
        <dbReference type="Proteomes" id="UP001443914"/>
    </source>
</evidence>
<keyword evidence="1" id="KW-0732">Signal</keyword>
<feature type="chain" id="PRO_5043743836" description="Secreted protein" evidence="1">
    <location>
        <begin position="27"/>
        <end position="102"/>
    </location>
</feature>
<dbReference type="EMBL" id="JBDFQZ010000007">
    <property type="protein sequence ID" value="KAK9706588.1"/>
    <property type="molecule type" value="Genomic_DNA"/>
</dbReference>
<comment type="caution">
    <text evidence="2">The sequence shown here is derived from an EMBL/GenBank/DDBJ whole genome shotgun (WGS) entry which is preliminary data.</text>
</comment>
<protein>
    <recommendedName>
        <fullName evidence="4">Secreted protein</fullName>
    </recommendedName>
</protein>
<name>A0AAW1JTS8_SAPOF</name>
<accession>A0AAW1JTS8</accession>
<sequence>MVVTTYYCRIALQPLLLALCLTVVSLDAASRAVAGDFCLSCCLSSYCYRCHWLLLPMSLAAAADAARSQLLLYYCCFTNLAAAFPYARRNIKSEKLSGYLSI</sequence>
<organism evidence="2 3">
    <name type="scientific">Saponaria officinalis</name>
    <name type="common">Common soapwort</name>
    <name type="synonym">Lychnis saponaria</name>
    <dbReference type="NCBI Taxonomy" id="3572"/>
    <lineage>
        <taxon>Eukaryota</taxon>
        <taxon>Viridiplantae</taxon>
        <taxon>Streptophyta</taxon>
        <taxon>Embryophyta</taxon>
        <taxon>Tracheophyta</taxon>
        <taxon>Spermatophyta</taxon>
        <taxon>Magnoliopsida</taxon>
        <taxon>eudicotyledons</taxon>
        <taxon>Gunneridae</taxon>
        <taxon>Pentapetalae</taxon>
        <taxon>Caryophyllales</taxon>
        <taxon>Caryophyllaceae</taxon>
        <taxon>Caryophylleae</taxon>
        <taxon>Saponaria</taxon>
    </lineage>
</organism>
<evidence type="ECO:0008006" key="4">
    <source>
        <dbReference type="Google" id="ProtNLM"/>
    </source>
</evidence>
<feature type="signal peptide" evidence="1">
    <location>
        <begin position="1"/>
        <end position="26"/>
    </location>
</feature>
<proteinExistence type="predicted"/>
<keyword evidence="3" id="KW-1185">Reference proteome</keyword>